<dbReference type="Gene3D" id="3.40.50.12370">
    <property type="match status" value="1"/>
</dbReference>
<evidence type="ECO:0000313" key="3">
    <source>
        <dbReference type="EMBL" id="PND33693.1"/>
    </source>
</evidence>
<accession>A0A2N8KJR2</accession>
<sequence length="281" mass="30591">MMHTLKDIAVFFDESEAGRRILDTAARLAGSQNSHLIAITTTRYTGALVADGFARGEAIAEVIQQRQALMHTHLIRAGQYLATVANRYGITAELRVIPYGDLDVETGLRSLYCDLLVVSHPDAPGVPFPWSSASVLQRTGNPILIVPRSWGTRPVARRITVGWNASRQARRAVADALPLLIAAESVNLLSIDPEHEAEEHEPEPGADMALYLARHGVRVDVQRIRSDGKPTAEVLVSHAAEVNSDLIVFGAYSRLRISEAILGGVSRTLLAEVPLPLFVSR</sequence>
<proteinExistence type="inferred from homology"/>
<dbReference type="EMBL" id="POQS01000003">
    <property type="protein sequence ID" value="PND33693.1"/>
    <property type="molecule type" value="Genomic_DNA"/>
</dbReference>
<dbReference type="AlphaFoldDB" id="A0A2N8KJR2"/>
<reference evidence="3 4" key="1">
    <citation type="submission" date="2018-01" db="EMBL/GenBank/DDBJ databases">
        <title>The draft genome of an aniline degradation strain ANB-1.</title>
        <authorList>
            <person name="Zhang L."/>
            <person name="Jiang J."/>
        </authorList>
    </citation>
    <scope>NUCLEOTIDE SEQUENCE [LARGE SCALE GENOMIC DNA]</scope>
    <source>
        <strain evidence="3 4">ANB-1</strain>
    </source>
</reference>
<dbReference type="InterPro" id="IPR006016">
    <property type="entry name" value="UspA"/>
</dbReference>
<dbReference type="Pfam" id="PF00582">
    <property type="entry name" value="Usp"/>
    <property type="match status" value="1"/>
</dbReference>
<feature type="domain" description="UspA" evidence="2">
    <location>
        <begin position="157"/>
        <end position="280"/>
    </location>
</feature>
<dbReference type="PRINTS" id="PR01438">
    <property type="entry name" value="UNVRSLSTRESS"/>
</dbReference>
<dbReference type="PANTHER" id="PTHR46268">
    <property type="entry name" value="STRESS RESPONSE PROTEIN NHAX"/>
    <property type="match status" value="1"/>
</dbReference>
<organism evidence="3 4">
    <name type="scientific">Achromobacter pulmonis</name>
    <dbReference type="NCBI Taxonomy" id="1389932"/>
    <lineage>
        <taxon>Bacteria</taxon>
        <taxon>Pseudomonadati</taxon>
        <taxon>Pseudomonadota</taxon>
        <taxon>Betaproteobacteria</taxon>
        <taxon>Burkholderiales</taxon>
        <taxon>Alcaligenaceae</taxon>
        <taxon>Achromobacter</taxon>
    </lineage>
</organism>
<dbReference type="CDD" id="cd00293">
    <property type="entry name" value="USP-like"/>
    <property type="match status" value="1"/>
</dbReference>
<dbReference type="PANTHER" id="PTHR46268:SF15">
    <property type="entry name" value="UNIVERSAL STRESS PROTEIN HP_0031"/>
    <property type="match status" value="1"/>
</dbReference>
<dbReference type="InterPro" id="IPR006015">
    <property type="entry name" value="Universal_stress_UspA"/>
</dbReference>
<comment type="similarity">
    <text evidence="1">Belongs to the universal stress protein A family.</text>
</comment>
<keyword evidence="4" id="KW-1185">Reference proteome</keyword>
<evidence type="ECO:0000256" key="1">
    <source>
        <dbReference type="ARBA" id="ARBA00008791"/>
    </source>
</evidence>
<name>A0A2N8KJR2_9BURK</name>
<evidence type="ECO:0000259" key="2">
    <source>
        <dbReference type="Pfam" id="PF00582"/>
    </source>
</evidence>
<protein>
    <submittedName>
        <fullName evidence="3">Universal stress protein</fullName>
    </submittedName>
</protein>
<comment type="caution">
    <text evidence="3">The sequence shown here is derived from an EMBL/GenBank/DDBJ whole genome shotgun (WGS) entry which is preliminary data.</text>
</comment>
<gene>
    <name evidence="3" type="ORF">C1I89_14650</name>
</gene>
<dbReference type="SUPFAM" id="SSF52402">
    <property type="entry name" value="Adenine nucleotide alpha hydrolases-like"/>
    <property type="match status" value="2"/>
</dbReference>
<dbReference type="RefSeq" id="WP_012251116.1">
    <property type="nucleotide sequence ID" value="NZ_POQS01000003.1"/>
</dbReference>
<dbReference type="Proteomes" id="UP000235994">
    <property type="component" value="Unassembled WGS sequence"/>
</dbReference>
<evidence type="ECO:0000313" key="4">
    <source>
        <dbReference type="Proteomes" id="UP000235994"/>
    </source>
</evidence>